<keyword evidence="1" id="KW-0472">Membrane</keyword>
<accession>A0ABU6P0P7</accession>
<evidence type="ECO:0000313" key="2">
    <source>
        <dbReference type="EMBL" id="MED4402930.1"/>
    </source>
</evidence>
<dbReference type="GeneID" id="301141301"/>
<feature type="transmembrane region" description="Helical" evidence="1">
    <location>
        <begin position="148"/>
        <end position="170"/>
    </location>
</feature>
<sequence length="478" mass="55849">MNQMLKNIILCLIGGILFHYLFYGKWIGISYPLFIIYVYIVLFTGTRASQNGRSIFNYILLICIFMLSATFALYTNEVLLVLNFLLIPVLFIIHTVHLKRWEFKDWHNRLFITAVMITLRDAIVHFFHHFSFGSKWVKGKMNEKSYNIFKKIMIGLLISIPLLWTVLYLLMSSDDKFKQLLIDIPSLFANLNIGSFIFQFLIIFIVFSSLLAYITILNKKLQLQVKEEKEEKIGLDSIIMGTILILINAIYCIYVSIQFQYFFSGDPSIASAKYTYAEYARKGFSELTVITIINLGILMIATHFLKPLKSFANILLNVLQTLLVLFTNIMLVSAYMRLSLYEAAYGFTYSRIFAHSFMILLFLLLLLVLIKIWIKKIKYIQLSLIITLLAYVGLNYLNIDKIIIEKNLERYEATKKIDYYYISTLSEEAVPYLIEFNKEDIDKGLLERKAYLKETSAHWQSFNISQQKAKELLEKWGR</sequence>
<evidence type="ECO:0000313" key="3">
    <source>
        <dbReference type="Proteomes" id="UP001342826"/>
    </source>
</evidence>
<keyword evidence="1" id="KW-1133">Transmembrane helix</keyword>
<proteinExistence type="predicted"/>
<dbReference type="Proteomes" id="UP001342826">
    <property type="component" value="Unassembled WGS sequence"/>
</dbReference>
<feature type="transmembrane region" description="Helical" evidence="1">
    <location>
        <begin position="55"/>
        <end position="74"/>
    </location>
</feature>
<feature type="transmembrane region" description="Helical" evidence="1">
    <location>
        <begin position="80"/>
        <end position="98"/>
    </location>
</feature>
<dbReference type="RefSeq" id="WP_066229884.1">
    <property type="nucleotide sequence ID" value="NZ_JARTFQ010000004.1"/>
</dbReference>
<keyword evidence="1" id="KW-0812">Transmembrane</keyword>
<dbReference type="Pfam" id="PF13687">
    <property type="entry name" value="DUF4153"/>
    <property type="match status" value="1"/>
</dbReference>
<comment type="caution">
    <text evidence="2">The sequence shown here is derived from an EMBL/GenBank/DDBJ whole genome shotgun (WGS) entry which is preliminary data.</text>
</comment>
<feature type="transmembrane region" description="Helical" evidence="1">
    <location>
        <begin position="311"/>
        <end position="331"/>
    </location>
</feature>
<feature type="transmembrane region" description="Helical" evidence="1">
    <location>
        <begin position="7"/>
        <end position="23"/>
    </location>
</feature>
<feature type="transmembrane region" description="Helical" evidence="1">
    <location>
        <begin position="284"/>
        <end position="305"/>
    </location>
</feature>
<evidence type="ECO:0000256" key="1">
    <source>
        <dbReference type="SAM" id="Phobius"/>
    </source>
</evidence>
<feature type="transmembrane region" description="Helical" evidence="1">
    <location>
        <begin position="191"/>
        <end position="217"/>
    </location>
</feature>
<feature type="transmembrane region" description="Helical" evidence="1">
    <location>
        <begin position="29"/>
        <end position="48"/>
    </location>
</feature>
<feature type="transmembrane region" description="Helical" evidence="1">
    <location>
        <begin position="379"/>
        <end position="397"/>
    </location>
</feature>
<protein>
    <submittedName>
        <fullName evidence="2">DUF4173 domain-containing protein</fullName>
    </submittedName>
</protein>
<dbReference type="InterPro" id="IPR025291">
    <property type="entry name" value="DUF4153"/>
</dbReference>
<feature type="transmembrane region" description="Helical" evidence="1">
    <location>
        <begin position="237"/>
        <end position="263"/>
    </location>
</feature>
<feature type="transmembrane region" description="Helical" evidence="1">
    <location>
        <begin position="352"/>
        <end position="373"/>
    </location>
</feature>
<organism evidence="2 3">
    <name type="scientific">Metabacillus fastidiosus</name>
    <dbReference type="NCBI Taxonomy" id="1458"/>
    <lineage>
        <taxon>Bacteria</taxon>
        <taxon>Bacillati</taxon>
        <taxon>Bacillota</taxon>
        <taxon>Bacilli</taxon>
        <taxon>Bacillales</taxon>
        <taxon>Bacillaceae</taxon>
        <taxon>Metabacillus</taxon>
    </lineage>
</organism>
<keyword evidence="3" id="KW-1185">Reference proteome</keyword>
<name>A0ABU6P0P7_9BACI</name>
<gene>
    <name evidence="2" type="ORF">P9271_16620</name>
</gene>
<feature type="transmembrane region" description="Helical" evidence="1">
    <location>
        <begin position="110"/>
        <end position="128"/>
    </location>
</feature>
<dbReference type="EMBL" id="JARTFS010000013">
    <property type="protein sequence ID" value="MED4402930.1"/>
    <property type="molecule type" value="Genomic_DNA"/>
</dbReference>
<reference evidence="2 3" key="1">
    <citation type="submission" date="2023-03" db="EMBL/GenBank/DDBJ databases">
        <title>Bacillus Genome Sequencing.</title>
        <authorList>
            <person name="Dunlap C."/>
        </authorList>
    </citation>
    <scope>NUCLEOTIDE SEQUENCE [LARGE SCALE GENOMIC DNA]</scope>
    <source>
        <strain evidence="2 3">NRS-1717</strain>
    </source>
</reference>